<dbReference type="InterPro" id="IPR052368">
    <property type="entry name" value="2-oxoacid_oxidoreductase"/>
</dbReference>
<evidence type="ECO:0000256" key="1">
    <source>
        <dbReference type="ARBA" id="ARBA00023002"/>
    </source>
</evidence>
<dbReference type="EMBL" id="VUNH01000001">
    <property type="protein sequence ID" value="MST54796.1"/>
    <property type="molecule type" value="Genomic_DNA"/>
</dbReference>
<dbReference type="Proteomes" id="UP000473699">
    <property type="component" value="Unassembled WGS sequence"/>
</dbReference>
<protein>
    <submittedName>
        <fullName evidence="4">Ferredoxin oxidoreductase</fullName>
    </submittedName>
</protein>
<dbReference type="InterPro" id="IPR029061">
    <property type="entry name" value="THDP-binding"/>
</dbReference>
<dbReference type="Pfam" id="PF17147">
    <property type="entry name" value="PFOR_II"/>
    <property type="match status" value="1"/>
</dbReference>
<dbReference type="InterPro" id="IPR033412">
    <property type="entry name" value="PFOR_II"/>
</dbReference>
<evidence type="ECO:0000313" key="5">
    <source>
        <dbReference type="Proteomes" id="UP000473699"/>
    </source>
</evidence>
<dbReference type="InterPro" id="IPR002880">
    <property type="entry name" value="Pyrv_Fd/Flavodoxin_OxRdtase_N"/>
</dbReference>
<dbReference type="GO" id="GO:0016491">
    <property type="term" value="F:oxidoreductase activity"/>
    <property type="evidence" value="ECO:0007669"/>
    <property type="project" value="UniProtKB-KW"/>
</dbReference>
<dbReference type="CDD" id="cd07034">
    <property type="entry name" value="TPP_PYR_PFOR_IOR-alpha_like"/>
    <property type="match status" value="1"/>
</dbReference>
<dbReference type="Gene3D" id="3.40.50.970">
    <property type="match status" value="1"/>
</dbReference>
<dbReference type="Gene3D" id="3.40.50.920">
    <property type="match status" value="1"/>
</dbReference>
<evidence type="ECO:0000259" key="2">
    <source>
        <dbReference type="Pfam" id="PF01855"/>
    </source>
</evidence>
<gene>
    <name evidence="4" type="ORF">FYJ74_01855</name>
</gene>
<feature type="domain" description="Pyruvate flavodoxin/ferredoxin oxidoreductase pyrimidine binding" evidence="2">
    <location>
        <begin position="20"/>
        <end position="204"/>
    </location>
</feature>
<name>A0A6L5Y959_9BACT</name>
<dbReference type="SUPFAM" id="SSF52922">
    <property type="entry name" value="TK C-terminal domain-like"/>
    <property type="match status" value="1"/>
</dbReference>
<evidence type="ECO:0000259" key="3">
    <source>
        <dbReference type="Pfam" id="PF17147"/>
    </source>
</evidence>
<evidence type="ECO:0000313" key="4">
    <source>
        <dbReference type="EMBL" id="MST54796.1"/>
    </source>
</evidence>
<proteinExistence type="predicted"/>
<dbReference type="AlphaFoldDB" id="A0A6L5Y959"/>
<feature type="domain" description="Pyruvate:ferredoxin oxidoreductase core" evidence="3">
    <location>
        <begin position="276"/>
        <end position="348"/>
    </location>
</feature>
<comment type="caution">
    <text evidence="4">The sequence shown here is derived from an EMBL/GenBank/DDBJ whole genome shotgun (WGS) entry which is preliminary data.</text>
</comment>
<keyword evidence="5" id="KW-1185">Reference proteome</keyword>
<sequence>MEKRVLTGTHFMLGNYAAVEGALAAGCNFFAGYPITPANEVSERMARRLPAVGGVFLQGEDELCSIYAVTSASLAGAKPMTATASAGFDYFMEGFEYGIAIEAPMVVLDVMRCRGENFATQDDVMQLRWGPAGIHEMIVLAPSSVQEMFDYTIKAFNLAEEYRAPVVVMSEMTISLMRERLVIPEEKDIQVVNRKWTTDTPDDYKPFMSDKEYGVPDFAGLGRGYHTIYSINPHDEYGGIDWSPQIYERLYKRIAGKITENRDKIVQAERFDLDDAEIALIAYGSEARPAREAALMARERGIKTGVLKLDTVWPVPDKAIAEVAQNCRKVFSVEMNMGRYATEIERICAVTTRGKCETGRIDCDRGSGHSVEEILQFLLEA</sequence>
<dbReference type="RefSeq" id="WP_154527912.1">
    <property type="nucleotide sequence ID" value="NZ_VUNH01000001.1"/>
</dbReference>
<organism evidence="4 5">
    <name type="scientific">Pyramidobacter porci</name>
    <dbReference type="NCBI Taxonomy" id="2605789"/>
    <lineage>
        <taxon>Bacteria</taxon>
        <taxon>Thermotogati</taxon>
        <taxon>Synergistota</taxon>
        <taxon>Synergistia</taxon>
        <taxon>Synergistales</taxon>
        <taxon>Dethiosulfovibrionaceae</taxon>
        <taxon>Pyramidobacter</taxon>
    </lineage>
</organism>
<dbReference type="SUPFAM" id="SSF52518">
    <property type="entry name" value="Thiamin diphosphate-binding fold (THDP-binding)"/>
    <property type="match status" value="1"/>
</dbReference>
<reference evidence="4 5" key="1">
    <citation type="submission" date="2019-08" db="EMBL/GenBank/DDBJ databases">
        <title>In-depth cultivation of the pig gut microbiome towards novel bacterial diversity and tailored functional studies.</title>
        <authorList>
            <person name="Wylensek D."/>
            <person name="Hitch T.C.A."/>
            <person name="Clavel T."/>
        </authorList>
    </citation>
    <scope>NUCLEOTIDE SEQUENCE [LARGE SCALE GENOMIC DNA]</scope>
    <source>
        <strain evidence="4 5">SM-530-WT-4B</strain>
    </source>
</reference>
<accession>A0A6L5Y959</accession>
<dbReference type="PANTHER" id="PTHR43088:SF1">
    <property type="entry name" value="SUBUNIT OF PYRUVATE:FLAVODOXIN OXIDOREDUCTASE"/>
    <property type="match status" value="1"/>
</dbReference>
<dbReference type="InterPro" id="IPR009014">
    <property type="entry name" value="Transketo_C/PFOR_II"/>
</dbReference>
<dbReference type="Pfam" id="PF01855">
    <property type="entry name" value="POR_N"/>
    <property type="match status" value="1"/>
</dbReference>
<keyword evidence="1" id="KW-0560">Oxidoreductase</keyword>
<dbReference type="PANTHER" id="PTHR43088">
    <property type="entry name" value="SUBUNIT OF PYRUVATE:FLAVODOXIN OXIDOREDUCTASE-RELATED"/>
    <property type="match status" value="1"/>
</dbReference>